<name>A0ABT5UCF6_9GAMM</name>
<dbReference type="Gene3D" id="3.40.50.2300">
    <property type="match status" value="2"/>
</dbReference>
<dbReference type="Gene3D" id="1.25.40.650">
    <property type="match status" value="1"/>
</dbReference>
<gene>
    <name evidence="2" type="ORF">ORQ98_12450</name>
</gene>
<keyword evidence="3" id="KW-1185">Reference proteome</keyword>
<comment type="caution">
    <text evidence="2">The sequence shown here is derived from an EMBL/GenBank/DDBJ whole genome shotgun (WGS) entry which is preliminary data.</text>
</comment>
<dbReference type="RefSeq" id="WP_274689130.1">
    <property type="nucleotide sequence ID" value="NZ_JAPMOU010000014.1"/>
</dbReference>
<dbReference type="Proteomes" id="UP001528823">
    <property type="component" value="Unassembled WGS sequence"/>
</dbReference>
<keyword evidence="1" id="KW-0472">Membrane</keyword>
<dbReference type="InterPro" id="IPR028082">
    <property type="entry name" value="Peripla_BP_I"/>
</dbReference>
<evidence type="ECO:0000256" key="1">
    <source>
        <dbReference type="ARBA" id="ARBA00023136"/>
    </source>
</evidence>
<dbReference type="PANTHER" id="PTHR38038">
    <property type="entry name" value="PENICILLIN-BINDING PROTEIN ACTIVATOR LPOA"/>
    <property type="match status" value="1"/>
</dbReference>
<sequence length="630" mass="69010">MKQTARNLISFALASTLIVGCGGIKQVRTHGGGVAPLPAQNLAEVQRLLAEAEAAPSPQKEALKISAANLLLQTNTTDSSQEAASIVNGLNPQGLPLNSQAEYALVKAQLALSNNNTGKAFEWVDSPNVINATNPKLTKQSYQVRAQAYERNKEYRAALDEWLLALPLLNSDEKHIAHKAIWRNLLNLDPNTLSHLASQTGDQETQGWVSLAAIVKKPEDIDQQIQAFQQWQQQWPNHPANQQIPEAMRTLEQIAAHRPNKIALLLPMTGSLGYAGKAIRDGFLAAYYHALQNGHVVPEIKVINTSKHSSIDQAVSEATAQGAEMIVGPLKKSRVKQLQQLSPTIPTLTLNYGDREASAPANFYQFGLAAEDEAKQAAQQAWHDGFRAPVILAPKSSWGNRVVTAFANEWQSLGGTIRGEGRFGGSSDYNGVIGSLLSPRASTLRAHEVEQVIGKQIRHNPNRRGDVDMVFLAANAKQGRQVKPTLAYHYGGDLPVYATGTIFTGNPNPAKDSDLDGIMFPSMPWLSDHFDDPLKSKIIDTWDRSNTLYGPLFALGIDAYRLYPRLPQLKTAEGTRLFGASGSLTLNPYQQVERTQPWFFFKGGKPQPMPVNAYQQENNPSAVHYGFGQE</sequence>
<dbReference type="CDD" id="cd06339">
    <property type="entry name" value="PBP1_YraM_LppC_lipoprotein-like"/>
    <property type="match status" value="1"/>
</dbReference>
<dbReference type="SUPFAM" id="SSF53822">
    <property type="entry name" value="Periplasmic binding protein-like I"/>
    <property type="match status" value="1"/>
</dbReference>
<dbReference type="PROSITE" id="PS51257">
    <property type="entry name" value="PROKAR_LIPOPROTEIN"/>
    <property type="match status" value="1"/>
</dbReference>
<organism evidence="2 3">
    <name type="scientific">Spartinivicinus poritis</name>
    <dbReference type="NCBI Taxonomy" id="2994640"/>
    <lineage>
        <taxon>Bacteria</taxon>
        <taxon>Pseudomonadati</taxon>
        <taxon>Pseudomonadota</taxon>
        <taxon>Gammaproteobacteria</taxon>
        <taxon>Oceanospirillales</taxon>
        <taxon>Zooshikellaceae</taxon>
        <taxon>Spartinivicinus</taxon>
    </lineage>
</organism>
<dbReference type="Pfam" id="PF04348">
    <property type="entry name" value="LppC"/>
    <property type="match status" value="1"/>
</dbReference>
<protein>
    <submittedName>
        <fullName evidence="2">Penicillin-binding protein activator</fullName>
    </submittedName>
</protein>
<accession>A0ABT5UCF6</accession>
<reference evidence="2 3" key="1">
    <citation type="submission" date="2022-11" db="EMBL/GenBank/DDBJ databases">
        <title>Spartinivicinus poritis sp. nov., isolated from scleractinian coral Porites lutea.</title>
        <authorList>
            <person name="Zhang G."/>
            <person name="Cai L."/>
            <person name="Wei Q."/>
        </authorList>
    </citation>
    <scope>NUCLEOTIDE SEQUENCE [LARGE SCALE GENOMIC DNA]</scope>
    <source>
        <strain evidence="2 3">A2-2</strain>
    </source>
</reference>
<dbReference type="EMBL" id="JAPMOU010000014">
    <property type="protein sequence ID" value="MDE1462779.1"/>
    <property type="molecule type" value="Genomic_DNA"/>
</dbReference>
<evidence type="ECO:0000313" key="2">
    <source>
        <dbReference type="EMBL" id="MDE1462779.1"/>
    </source>
</evidence>
<dbReference type="PANTHER" id="PTHR38038:SF1">
    <property type="entry name" value="PENICILLIN-BINDING PROTEIN ACTIVATOR LPOA"/>
    <property type="match status" value="1"/>
</dbReference>
<evidence type="ECO:0000313" key="3">
    <source>
        <dbReference type="Proteomes" id="UP001528823"/>
    </source>
</evidence>
<dbReference type="InterPro" id="IPR007443">
    <property type="entry name" value="LpoA"/>
</dbReference>
<proteinExistence type="predicted"/>